<dbReference type="SUPFAM" id="SSF48317">
    <property type="entry name" value="Acid phosphatase/Vanadium-dependent haloperoxidase"/>
    <property type="match status" value="1"/>
</dbReference>
<reference evidence="3" key="2">
    <citation type="submission" date="2021-04" db="EMBL/GenBank/DDBJ databases">
        <authorList>
            <person name="Gilroy R."/>
        </authorList>
    </citation>
    <scope>NUCLEOTIDE SEQUENCE</scope>
    <source>
        <strain evidence="3">CHK179-28034</strain>
    </source>
</reference>
<proteinExistence type="predicted"/>
<evidence type="ECO:0000259" key="2">
    <source>
        <dbReference type="SMART" id="SM00014"/>
    </source>
</evidence>
<reference evidence="3" key="1">
    <citation type="journal article" date="2021" name="PeerJ">
        <title>Extensive microbial diversity within the chicken gut microbiome revealed by metagenomics and culture.</title>
        <authorList>
            <person name="Gilroy R."/>
            <person name="Ravi A."/>
            <person name="Getino M."/>
            <person name="Pursley I."/>
            <person name="Horton D.L."/>
            <person name="Alikhan N.F."/>
            <person name="Baker D."/>
            <person name="Gharbi K."/>
            <person name="Hall N."/>
            <person name="Watson M."/>
            <person name="Adriaenssens E.M."/>
            <person name="Foster-Nyarko E."/>
            <person name="Jarju S."/>
            <person name="Secka A."/>
            <person name="Antonio M."/>
            <person name="Oren A."/>
            <person name="Chaudhuri R.R."/>
            <person name="La Ragione R."/>
            <person name="Hildebrand F."/>
            <person name="Pallen M.J."/>
        </authorList>
    </citation>
    <scope>NUCLEOTIDE SEQUENCE</scope>
    <source>
        <strain evidence="3">CHK179-28034</strain>
    </source>
</reference>
<feature type="transmembrane region" description="Helical" evidence="1">
    <location>
        <begin position="106"/>
        <end position="134"/>
    </location>
</feature>
<dbReference type="EMBL" id="DXBR01000010">
    <property type="protein sequence ID" value="HIZ38482.1"/>
    <property type="molecule type" value="Genomic_DNA"/>
</dbReference>
<dbReference type="Proteomes" id="UP000824049">
    <property type="component" value="Unassembled WGS sequence"/>
</dbReference>
<comment type="caution">
    <text evidence="3">The sequence shown here is derived from an EMBL/GenBank/DDBJ whole genome shotgun (WGS) entry which is preliminary data.</text>
</comment>
<name>A0A9D2J729_9FIRM</name>
<dbReference type="InterPro" id="IPR000326">
    <property type="entry name" value="PAP2/HPO"/>
</dbReference>
<dbReference type="Gene3D" id="1.20.144.10">
    <property type="entry name" value="Phosphatidic acid phosphatase type 2/haloperoxidase"/>
    <property type="match status" value="1"/>
</dbReference>
<dbReference type="Pfam" id="PF01569">
    <property type="entry name" value="PAP2"/>
    <property type="match status" value="1"/>
</dbReference>
<dbReference type="InterPro" id="IPR036938">
    <property type="entry name" value="PAP2/HPO_sf"/>
</dbReference>
<keyword evidence="1" id="KW-1133">Transmembrane helix</keyword>
<feature type="transmembrane region" description="Helical" evidence="1">
    <location>
        <begin position="146"/>
        <end position="165"/>
    </location>
</feature>
<evidence type="ECO:0000256" key="1">
    <source>
        <dbReference type="SAM" id="Phobius"/>
    </source>
</evidence>
<sequence>MNSDFYAKIMRPFQTHPGYISILNVLNRILTLAGFLFYPALLVWMAVMLDKRFFAFLFLPAFFFLAMSRIRKLINSPRPYEVYDIQPLIARDGHGQSFPSRHVFSIFLIGTLWCGTLIPAGIFLLSCGILLAMIRVIAGVHFPKDVLCGAALGIFCGALTLFISAL</sequence>
<dbReference type="AlphaFoldDB" id="A0A9D2J729"/>
<feature type="domain" description="Phosphatidic acid phosphatase type 2/haloperoxidase" evidence="2">
    <location>
        <begin position="51"/>
        <end position="161"/>
    </location>
</feature>
<gene>
    <name evidence="3" type="ORF">H9968_00945</name>
</gene>
<evidence type="ECO:0000313" key="4">
    <source>
        <dbReference type="Proteomes" id="UP000824049"/>
    </source>
</evidence>
<protein>
    <submittedName>
        <fullName evidence="3">Phosphatase PAP2 family protein</fullName>
    </submittedName>
</protein>
<keyword evidence="1" id="KW-0812">Transmembrane</keyword>
<organism evidence="3 4">
    <name type="scientific">Candidatus Anaerobutyricum stercoris</name>
    <dbReference type="NCBI Taxonomy" id="2838457"/>
    <lineage>
        <taxon>Bacteria</taxon>
        <taxon>Bacillati</taxon>
        <taxon>Bacillota</taxon>
        <taxon>Clostridia</taxon>
        <taxon>Lachnospirales</taxon>
        <taxon>Lachnospiraceae</taxon>
        <taxon>Anaerobutyricum</taxon>
    </lineage>
</organism>
<accession>A0A9D2J729</accession>
<evidence type="ECO:0000313" key="3">
    <source>
        <dbReference type="EMBL" id="HIZ38482.1"/>
    </source>
</evidence>
<dbReference type="SMART" id="SM00014">
    <property type="entry name" value="acidPPc"/>
    <property type="match status" value="1"/>
</dbReference>
<keyword evidence="1" id="KW-0472">Membrane</keyword>
<feature type="transmembrane region" description="Helical" evidence="1">
    <location>
        <begin position="20"/>
        <end position="41"/>
    </location>
</feature>
<feature type="transmembrane region" description="Helical" evidence="1">
    <location>
        <begin position="53"/>
        <end position="70"/>
    </location>
</feature>